<dbReference type="RefSeq" id="WP_008610739.1">
    <property type="nucleotide sequence ID" value="NZ_JH651379.1"/>
</dbReference>
<reference evidence="2 3" key="1">
    <citation type="submission" date="2012-02" db="EMBL/GenBank/DDBJ databases">
        <title>Improved High-Quality Draft genome of Joostella marina DSM 19592.</title>
        <authorList>
            <consortium name="US DOE Joint Genome Institute (JGI-PGF)"/>
            <person name="Lucas S."/>
            <person name="Copeland A."/>
            <person name="Lapidus A."/>
            <person name="Bruce D."/>
            <person name="Goodwin L."/>
            <person name="Pitluck S."/>
            <person name="Peters L."/>
            <person name="Chertkov O."/>
            <person name="Ovchinnikova G."/>
            <person name="Kyrpides N."/>
            <person name="Mavromatis K."/>
            <person name="Detter J.C."/>
            <person name="Han C."/>
            <person name="Land M."/>
            <person name="Hauser L."/>
            <person name="Markowitz V."/>
            <person name="Cheng J.-F."/>
            <person name="Hugenholtz P."/>
            <person name="Woyke T."/>
            <person name="Wu D."/>
            <person name="Tindall B."/>
            <person name="Brambilla E."/>
            <person name="Klenk H.-P."/>
            <person name="Eisen J.A."/>
        </authorList>
    </citation>
    <scope>NUCLEOTIDE SEQUENCE [LARGE SCALE GENOMIC DNA]</scope>
    <source>
        <strain evidence="2 3">DSM 19592</strain>
    </source>
</reference>
<proteinExistence type="predicted"/>
<dbReference type="STRING" id="926559.JoomaDRAFT_0674"/>
<accession>I3C269</accession>
<dbReference type="HOGENOM" id="CLU_1862501_0_0_10"/>
<protein>
    <submittedName>
        <fullName evidence="2">Uncharacterized protein</fullName>
    </submittedName>
</protein>
<evidence type="ECO:0000313" key="2">
    <source>
        <dbReference type="EMBL" id="EIJ37712.1"/>
    </source>
</evidence>
<sequence length="137" mass="16031">MKYILKLSGVLFLLIFSANHLYSQSDLMHSKALYVDAIINYEGKIKVHNTLLNIEEVEAYTKSYVRSQPVMKYDHVVYRVYGDENLELGEIMNLEQELQKAYAGKRARYLLDTRAIILDTPNMWKKLKLLEIKSLKD</sequence>
<dbReference type="AlphaFoldDB" id="I3C269"/>
<evidence type="ECO:0000256" key="1">
    <source>
        <dbReference type="SAM" id="SignalP"/>
    </source>
</evidence>
<dbReference type="OrthoDB" id="1453411at2"/>
<feature type="chain" id="PRO_5003668385" evidence="1">
    <location>
        <begin position="23"/>
        <end position="137"/>
    </location>
</feature>
<dbReference type="EMBL" id="JH651379">
    <property type="protein sequence ID" value="EIJ37712.1"/>
    <property type="molecule type" value="Genomic_DNA"/>
</dbReference>
<gene>
    <name evidence="2" type="ORF">JoomaDRAFT_0674</name>
</gene>
<keyword evidence="1" id="KW-0732">Signal</keyword>
<feature type="signal peptide" evidence="1">
    <location>
        <begin position="1"/>
        <end position="22"/>
    </location>
</feature>
<keyword evidence="3" id="KW-1185">Reference proteome</keyword>
<dbReference type="eggNOG" id="COG0848">
    <property type="taxonomic scope" value="Bacteria"/>
</dbReference>
<organism evidence="2 3">
    <name type="scientific">Galbibacter orientalis DSM 19592</name>
    <dbReference type="NCBI Taxonomy" id="926559"/>
    <lineage>
        <taxon>Bacteria</taxon>
        <taxon>Pseudomonadati</taxon>
        <taxon>Bacteroidota</taxon>
        <taxon>Flavobacteriia</taxon>
        <taxon>Flavobacteriales</taxon>
        <taxon>Flavobacteriaceae</taxon>
        <taxon>Galbibacter</taxon>
    </lineage>
</organism>
<name>I3C269_9FLAO</name>
<evidence type="ECO:0000313" key="3">
    <source>
        <dbReference type="Proteomes" id="UP000004690"/>
    </source>
</evidence>
<dbReference type="Proteomes" id="UP000004690">
    <property type="component" value="Unassembled WGS sequence"/>
</dbReference>